<dbReference type="KEGG" id="tam:Theam_1139"/>
<evidence type="ECO:0000313" key="9">
    <source>
        <dbReference type="EMBL" id="ADU97103.1"/>
    </source>
</evidence>
<dbReference type="Proteomes" id="UP000006362">
    <property type="component" value="Chromosome"/>
</dbReference>
<feature type="transmembrane region" description="Helical" evidence="7">
    <location>
        <begin position="325"/>
        <end position="345"/>
    </location>
</feature>
<dbReference type="GO" id="GO:0055085">
    <property type="term" value="P:transmembrane transport"/>
    <property type="evidence" value="ECO:0007669"/>
    <property type="project" value="InterPro"/>
</dbReference>
<evidence type="ECO:0000256" key="4">
    <source>
        <dbReference type="ARBA" id="ARBA00022692"/>
    </source>
</evidence>
<dbReference type="eggNOG" id="COG1055">
    <property type="taxonomic scope" value="Bacteria"/>
</dbReference>
<keyword evidence="3" id="KW-1003">Cell membrane</keyword>
<keyword evidence="10" id="KW-1185">Reference proteome</keyword>
<protein>
    <recommendedName>
        <fullName evidence="8">Citrate transporter-like domain-containing protein</fullName>
    </recommendedName>
</protein>
<feature type="transmembrane region" description="Helical" evidence="7">
    <location>
        <begin position="12"/>
        <end position="29"/>
    </location>
</feature>
<feature type="transmembrane region" description="Helical" evidence="7">
    <location>
        <begin position="41"/>
        <end position="66"/>
    </location>
</feature>
<gene>
    <name evidence="9" type="ordered locus">Theam_1139</name>
</gene>
<dbReference type="PANTHER" id="PTHR43302">
    <property type="entry name" value="TRANSPORTER ARSB-RELATED"/>
    <property type="match status" value="1"/>
</dbReference>
<feature type="transmembrane region" description="Helical" evidence="7">
    <location>
        <begin position="188"/>
        <end position="208"/>
    </location>
</feature>
<dbReference type="HOGENOM" id="CLU_063025_0_0_0"/>
<feature type="transmembrane region" description="Helical" evidence="7">
    <location>
        <begin position="257"/>
        <end position="278"/>
    </location>
</feature>
<comment type="subcellular location">
    <subcellularLocation>
        <location evidence="1">Cell membrane</location>
        <topology evidence="1">Multi-pass membrane protein</topology>
    </subcellularLocation>
</comment>
<reference evidence="9" key="1">
    <citation type="submission" date="2011-01" db="EMBL/GenBank/DDBJ databases">
        <title>Complete sequence of chromosome of Thermovibrio ammonificans HB-1.</title>
        <authorList>
            <consortium name="US DOE Joint Genome Institute"/>
            <person name="Lucas S."/>
            <person name="Copeland A."/>
            <person name="Lapidus A."/>
            <person name="Cheng J.-F."/>
            <person name="Goodwin L."/>
            <person name="Pitluck S."/>
            <person name="Davenport K."/>
            <person name="Detter J.C."/>
            <person name="Han C."/>
            <person name="Tapia R."/>
            <person name="Land M."/>
            <person name="Hauser L."/>
            <person name="Kyrpides N."/>
            <person name="Ivanova N."/>
            <person name="Ovchinnikova G."/>
            <person name="Vetriani C."/>
            <person name="Woyke T."/>
        </authorList>
    </citation>
    <scope>NUCLEOTIDE SEQUENCE [LARGE SCALE GENOMIC DNA]</scope>
    <source>
        <strain evidence="9">HB-1</strain>
    </source>
</reference>
<evidence type="ECO:0000313" key="10">
    <source>
        <dbReference type="Proteomes" id="UP000006362"/>
    </source>
</evidence>
<sequence>MRKIVEVVVAEWLFFLSLSALLVTSLVFHRLPRISPDELKVVFTLFVFLVILRSLELYGVISQVAAFFERGRWVGVKLVLLTALLSMFVTNDVALITVVPVTAAMALEGKAFLVTLEAVAANAGSALSPVGNPQNLFIYYHYDLHLKEFISAIGPFSLLLVPLFLLSLKVRSVCLEPPDPPLDGRWKVAVGLFLLFLPVALKLLPLYLAFVPLLYALLFDRRLFRVDYFLLGTFIAFFGFTDNLSHGLSLRLSSGASVFWSSVGLSQVMSNVPAALFVSEFTGRWKELLWGVNVGGFGTLVASLANLIAYRIYRERVEKGKRFLVLFHAVSFLFLLLGVLLFWALEGYNKGA</sequence>
<evidence type="ECO:0000256" key="2">
    <source>
        <dbReference type="ARBA" id="ARBA00022448"/>
    </source>
</evidence>
<dbReference type="EMBL" id="CP002444">
    <property type="protein sequence ID" value="ADU97103.1"/>
    <property type="molecule type" value="Genomic_DNA"/>
</dbReference>
<keyword evidence="5 7" id="KW-1133">Transmembrane helix</keyword>
<feature type="transmembrane region" description="Helical" evidence="7">
    <location>
        <begin position="149"/>
        <end position="168"/>
    </location>
</feature>
<feature type="domain" description="Citrate transporter-like" evidence="8">
    <location>
        <begin position="16"/>
        <end position="276"/>
    </location>
</feature>
<keyword evidence="4 7" id="KW-0812">Transmembrane</keyword>
<feature type="transmembrane region" description="Helical" evidence="7">
    <location>
        <begin position="78"/>
        <end position="99"/>
    </location>
</feature>
<feature type="transmembrane region" description="Helical" evidence="7">
    <location>
        <begin position="290"/>
        <end position="313"/>
    </location>
</feature>
<keyword evidence="2" id="KW-0813">Transport</keyword>
<evidence type="ECO:0000256" key="3">
    <source>
        <dbReference type="ARBA" id="ARBA00022475"/>
    </source>
</evidence>
<proteinExistence type="predicted"/>
<feature type="transmembrane region" description="Helical" evidence="7">
    <location>
        <begin position="228"/>
        <end position="245"/>
    </location>
</feature>
<dbReference type="STRING" id="648996.Theam_1139"/>
<evidence type="ECO:0000256" key="1">
    <source>
        <dbReference type="ARBA" id="ARBA00004651"/>
    </source>
</evidence>
<dbReference type="AlphaFoldDB" id="E8T2K8"/>
<dbReference type="GO" id="GO:0005886">
    <property type="term" value="C:plasma membrane"/>
    <property type="evidence" value="ECO:0007669"/>
    <property type="project" value="UniProtKB-SubCell"/>
</dbReference>
<evidence type="ECO:0000256" key="7">
    <source>
        <dbReference type="SAM" id="Phobius"/>
    </source>
</evidence>
<evidence type="ECO:0000256" key="5">
    <source>
        <dbReference type="ARBA" id="ARBA00022989"/>
    </source>
</evidence>
<dbReference type="InterPro" id="IPR004680">
    <property type="entry name" value="Cit_transptr-like_dom"/>
</dbReference>
<evidence type="ECO:0000259" key="8">
    <source>
        <dbReference type="Pfam" id="PF03600"/>
    </source>
</evidence>
<dbReference type="PANTHER" id="PTHR43302:SF5">
    <property type="entry name" value="TRANSPORTER ARSB-RELATED"/>
    <property type="match status" value="1"/>
</dbReference>
<dbReference type="Pfam" id="PF03600">
    <property type="entry name" value="CitMHS"/>
    <property type="match status" value="1"/>
</dbReference>
<dbReference type="RefSeq" id="WP_013537889.1">
    <property type="nucleotide sequence ID" value="NC_014926.1"/>
</dbReference>
<keyword evidence="6 7" id="KW-0472">Membrane</keyword>
<name>E8T2K8_THEA1</name>
<dbReference type="OrthoDB" id="3177666at2"/>
<accession>E8T2K8</accession>
<organism evidence="9 10">
    <name type="scientific">Thermovibrio ammonificans (strain DSM 15698 / JCM 12110 / HB-1)</name>
    <dbReference type="NCBI Taxonomy" id="648996"/>
    <lineage>
        <taxon>Bacteria</taxon>
        <taxon>Pseudomonadati</taxon>
        <taxon>Aquificota</taxon>
        <taxon>Aquificia</taxon>
        <taxon>Desulfurobacteriales</taxon>
        <taxon>Desulfurobacteriaceae</taxon>
        <taxon>Thermovibrio</taxon>
    </lineage>
</organism>
<evidence type="ECO:0000256" key="6">
    <source>
        <dbReference type="ARBA" id="ARBA00023136"/>
    </source>
</evidence>